<evidence type="ECO:0000313" key="6">
    <source>
        <dbReference type="EMBL" id="MDI1487288.1"/>
    </source>
</evidence>
<dbReference type="CDD" id="cd05233">
    <property type="entry name" value="SDR_c"/>
    <property type="match status" value="1"/>
</dbReference>
<dbReference type="InterPro" id="IPR057326">
    <property type="entry name" value="KR_dom"/>
</dbReference>
<proteinExistence type="inferred from homology"/>
<dbReference type="FunFam" id="3.40.50.720:FF:000374">
    <property type="entry name" value="3-oxoacyl-(Acyl-carrier-protein) reductase"/>
    <property type="match status" value="1"/>
</dbReference>
<comment type="similarity">
    <text evidence="1 4">Belongs to the short-chain dehydrogenases/reductases (SDR) family.</text>
</comment>
<dbReference type="Pfam" id="PF00106">
    <property type="entry name" value="adh_short"/>
    <property type="match status" value="1"/>
</dbReference>
<evidence type="ECO:0000259" key="5">
    <source>
        <dbReference type="SMART" id="SM00822"/>
    </source>
</evidence>
<evidence type="ECO:0000256" key="2">
    <source>
        <dbReference type="ARBA" id="ARBA00022857"/>
    </source>
</evidence>
<dbReference type="GO" id="GO:0006633">
    <property type="term" value="P:fatty acid biosynthetic process"/>
    <property type="evidence" value="ECO:0007669"/>
    <property type="project" value="TreeGrafter"/>
</dbReference>
<reference evidence="6" key="1">
    <citation type="journal article" date="2023" name="Genome Biol. Evol.">
        <title>First Whole Genome Sequence and Flow Cytometry Genome Size Data for the Lichen-Forming Fungus Ramalina farinacea (Ascomycota).</title>
        <authorList>
            <person name="Llewellyn T."/>
            <person name="Mian S."/>
            <person name="Hill R."/>
            <person name="Leitch I.J."/>
            <person name="Gaya E."/>
        </authorList>
    </citation>
    <scope>NUCLEOTIDE SEQUENCE</scope>
    <source>
        <strain evidence="6">LIQ254RAFAR</strain>
    </source>
</reference>
<dbReference type="PROSITE" id="PS00061">
    <property type="entry name" value="ADH_SHORT"/>
    <property type="match status" value="1"/>
</dbReference>
<dbReference type="SMART" id="SM00822">
    <property type="entry name" value="PKS_KR"/>
    <property type="match status" value="1"/>
</dbReference>
<evidence type="ECO:0000256" key="1">
    <source>
        <dbReference type="ARBA" id="ARBA00006484"/>
    </source>
</evidence>
<comment type="caution">
    <text evidence="6">The sequence shown here is derived from an EMBL/GenBank/DDBJ whole genome shotgun (WGS) entry which is preliminary data.</text>
</comment>
<keyword evidence="2" id="KW-0521">NADP</keyword>
<keyword evidence="7" id="KW-1185">Reference proteome</keyword>
<gene>
    <name evidence="6" type="ORF">OHK93_006557</name>
</gene>
<dbReference type="InterPro" id="IPR020904">
    <property type="entry name" value="Sc_DH/Rdtase_CS"/>
</dbReference>
<dbReference type="PRINTS" id="PR00080">
    <property type="entry name" value="SDRFAMILY"/>
</dbReference>
<accession>A0AA43QIS8</accession>
<dbReference type="InterPro" id="IPR036291">
    <property type="entry name" value="NAD(P)-bd_dom_sf"/>
</dbReference>
<dbReference type="AlphaFoldDB" id="A0AA43QIS8"/>
<dbReference type="Gene3D" id="3.40.50.720">
    <property type="entry name" value="NAD(P)-binding Rossmann-like Domain"/>
    <property type="match status" value="1"/>
</dbReference>
<dbReference type="PANTHER" id="PTHR42760:SF111">
    <property type="entry name" value="3-OXOACYL-(ACYL-CARRIER-PROTEIN) REDUCTASE (AFU_ORTHOLOGUE AFUA_1G10100)"/>
    <property type="match status" value="1"/>
</dbReference>
<evidence type="ECO:0000256" key="4">
    <source>
        <dbReference type="RuleBase" id="RU000363"/>
    </source>
</evidence>
<dbReference type="Proteomes" id="UP001161017">
    <property type="component" value="Unassembled WGS sequence"/>
</dbReference>
<dbReference type="EMBL" id="JAPUFD010000005">
    <property type="protein sequence ID" value="MDI1487288.1"/>
    <property type="molecule type" value="Genomic_DNA"/>
</dbReference>
<dbReference type="GO" id="GO:0016616">
    <property type="term" value="F:oxidoreductase activity, acting on the CH-OH group of donors, NAD or NADP as acceptor"/>
    <property type="evidence" value="ECO:0007669"/>
    <property type="project" value="UniProtKB-ARBA"/>
</dbReference>
<evidence type="ECO:0000313" key="7">
    <source>
        <dbReference type="Proteomes" id="UP001161017"/>
    </source>
</evidence>
<keyword evidence="3" id="KW-0560">Oxidoreductase</keyword>
<feature type="domain" description="Ketoreductase" evidence="5">
    <location>
        <begin position="10"/>
        <end position="204"/>
    </location>
</feature>
<dbReference type="PANTHER" id="PTHR42760">
    <property type="entry name" value="SHORT-CHAIN DEHYDROGENASES/REDUCTASES FAMILY MEMBER"/>
    <property type="match status" value="1"/>
</dbReference>
<sequence>MTNVRPLEGKLAIITGGSRGIGAAIARNLASKGASCVLGYTSDKSAQTTDQLVSELKETHGITAVGVQADMGNPNGPAHIVNTAKSQFSHPRSGKFRIDIIVHNAAVSQNLPLEEVTIENFNWQYSVNVLGPMLLMQAAVPHLPTDRSGRVVTVSSVSSSLGFKGQTVYGGTKAAVESMTRTWARELAERCTVNAVNPGPVATDMYNGTSTEFQQHMRPFIRTAPLMKEREGIDPEEFVQAAPRDGGRPGYDHEIAGVVAMLCSEDAGWCTGSVVCSNGGLKFSY</sequence>
<dbReference type="InterPro" id="IPR002347">
    <property type="entry name" value="SDR_fam"/>
</dbReference>
<evidence type="ECO:0000256" key="3">
    <source>
        <dbReference type="ARBA" id="ARBA00023002"/>
    </source>
</evidence>
<dbReference type="GO" id="GO:0048038">
    <property type="term" value="F:quinone binding"/>
    <property type="evidence" value="ECO:0007669"/>
    <property type="project" value="TreeGrafter"/>
</dbReference>
<name>A0AA43QIS8_9LECA</name>
<protein>
    <recommendedName>
        <fullName evidence="5">Ketoreductase domain-containing protein</fullName>
    </recommendedName>
</protein>
<dbReference type="PRINTS" id="PR00081">
    <property type="entry name" value="GDHRDH"/>
</dbReference>
<organism evidence="6 7">
    <name type="scientific">Ramalina farinacea</name>
    <dbReference type="NCBI Taxonomy" id="258253"/>
    <lineage>
        <taxon>Eukaryota</taxon>
        <taxon>Fungi</taxon>
        <taxon>Dikarya</taxon>
        <taxon>Ascomycota</taxon>
        <taxon>Pezizomycotina</taxon>
        <taxon>Lecanoromycetes</taxon>
        <taxon>OSLEUM clade</taxon>
        <taxon>Lecanoromycetidae</taxon>
        <taxon>Lecanorales</taxon>
        <taxon>Lecanorineae</taxon>
        <taxon>Ramalinaceae</taxon>
        <taxon>Ramalina</taxon>
    </lineage>
</organism>
<dbReference type="SUPFAM" id="SSF51735">
    <property type="entry name" value="NAD(P)-binding Rossmann-fold domains"/>
    <property type="match status" value="1"/>
</dbReference>